<dbReference type="Gene3D" id="3.10.20.370">
    <property type="match status" value="1"/>
</dbReference>
<evidence type="ECO:0000313" key="8">
    <source>
        <dbReference type="EMBL" id="KAL0373695.1"/>
    </source>
</evidence>
<dbReference type="PANTHER" id="PTHR48475">
    <property type="entry name" value="RIBONUCLEASE H"/>
    <property type="match status" value="1"/>
</dbReference>
<evidence type="ECO:0000256" key="5">
    <source>
        <dbReference type="ARBA" id="ARBA00022801"/>
    </source>
</evidence>
<gene>
    <name evidence="8" type="ORF">Sradi_3285200</name>
</gene>
<dbReference type="GO" id="GO:0016787">
    <property type="term" value="F:hydrolase activity"/>
    <property type="evidence" value="ECO:0007669"/>
    <property type="project" value="UniProtKB-KW"/>
</dbReference>
<dbReference type="InterPro" id="IPR043502">
    <property type="entry name" value="DNA/RNA_pol_sf"/>
</dbReference>
<name>A0AAW2R0J9_SESRA</name>
<dbReference type="GO" id="GO:0004519">
    <property type="term" value="F:endonuclease activity"/>
    <property type="evidence" value="ECO:0007669"/>
    <property type="project" value="UniProtKB-KW"/>
</dbReference>
<sequence length="122" mass="13975">MVSSVLVCERGKSQNPVYYVSKMLQGAEKRYTQLEKLTLALVIIARKLRPYFQSHKVVVLTNHPLKHVMTRPDASGRLIKWAVGLGEYDIEYQVRIAIKAQALVDFIVEFKGEQEQNENGAW</sequence>
<keyword evidence="2" id="KW-0548">Nucleotidyltransferase</keyword>
<evidence type="ECO:0000256" key="1">
    <source>
        <dbReference type="ARBA" id="ARBA00022679"/>
    </source>
</evidence>
<dbReference type="InterPro" id="IPR041373">
    <property type="entry name" value="RT_RNaseH"/>
</dbReference>
<keyword evidence="4" id="KW-0255">Endonuclease</keyword>
<dbReference type="PANTHER" id="PTHR48475:SF2">
    <property type="entry name" value="RIBONUCLEASE H"/>
    <property type="match status" value="1"/>
</dbReference>
<keyword evidence="3" id="KW-0540">Nuclease</keyword>
<dbReference type="AlphaFoldDB" id="A0AAW2R0J9"/>
<proteinExistence type="predicted"/>
<keyword evidence="5" id="KW-0378">Hydrolase</keyword>
<dbReference type="SUPFAM" id="SSF56672">
    <property type="entry name" value="DNA/RNA polymerases"/>
    <property type="match status" value="1"/>
</dbReference>
<protein>
    <recommendedName>
        <fullName evidence="7">Reverse transcriptase RNase H-like domain-containing protein</fullName>
    </recommendedName>
</protein>
<reference evidence="8" key="1">
    <citation type="submission" date="2020-06" db="EMBL/GenBank/DDBJ databases">
        <authorList>
            <person name="Li T."/>
            <person name="Hu X."/>
            <person name="Zhang T."/>
            <person name="Song X."/>
            <person name="Zhang H."/>
            <person name="Dai N."/>
            <person name="Sheng W."/>
            <person name="Hou X."/>
            <person name="Wei L."/>
        </authorList>
    </citation>
    <scope>NUCLEOTIDE SEQUENCE</scope>
    <source>
        <strain evidence="8">G02</strain>
        <tissue evidence="8">Leaf</tissue>
    </source>
</reference>
<evidence type="ECO:0000259" key="7">
    <source>
        <dbReference type="Pfam" id="PF17917"/>
    </source>
</evidence>
<evidence type="ECO:0000256" key="3">
    <source>
        <dbReference type="ARBA" id="ARBA00022722"/>
    </source>
</evidence>
<keyword evidence="1" id="KW-0808">Transferase</keyword>
<organism evidence="8">
    <name type="scientific">Sesamum radiatum</name>
    <name type="common">Black benniseed</name>
    <dbReference type="NCBI Taxonomy" id="300843"/>
    <lineage>
        <taxon>Eukaryota</taxon>
        <taxon>Viridiplantae</taxon>
        <taxon>Streptophyta</taxon>
        <taxon>Embryophyta</taxon>
        <taxon>Tracheophyta</taxon>
        <taxon>Spermatophyta</taxon>
        <taxon>Magnoliopsida</taxon>
        <taxon>eudicotyledons</taxon>
        <taxon>Gunneridae</taxon>
        <taxon>Pentapetalae</taxon>
        <taxon>asterids</taxon>
        <taxon>lamiids</taxon>
        <taxon>Lamiales</taxon>
        <taxon>Pedaliaceae</taxon>
        <taxon>Sesamum</taxon>
    </lineage>
</organism>
<dbReference type="GO" id="GO:0003964">
    <property type="term" value="F:RNA-directed DNA polymerase activity"/>
    <property type="evidence" value="ECO:0007669"/>
    <property type="project" value="UniProtKB-KW"/>
</dbReference>
<keyword evidence="6" id="KW-0695">RNA-directed DNA polymerase</keyword>
<reference evidence="8" key="2">
    <citation type="journal article" date="2024" name="Plant">
        <title>Genomic evolution and insights into agronomic trait innovations of Sesamum species.</title>
        <authorList>
            <person name="Miao H."/>
            <person name="Wang L."/>
            <person name="Qu L."/>
            <person name="Liu H."/>
            <person name="Sun Y."/>
            <person name="Le M."/>
            <person name="Wang Q."/>
            <person name="Wei S."/>
            <person name="Zheng Y."/>
            <person name="Lin W."/>
            <person name="Duan Y."/>
            <person name="Cao H."/>
            <person name="Xiong S."/>
            <person name="Wang X."/>
            <person name="Wei L."/>
            <person name="Li C."/>
            <person name="Ma Q."/>
            <person name="Ju M."/>
            <person name="Zhao R."/>
            <person name="Li G."/>
            <person name="Mu C."/>
            <person name="Tian Q."/>
            <person name="Mei H."/>
            <person name="Zhang T."/>
            <person name="Gao T."/>
            <person name="Zhang H."/>
        </authorList>
    </citation>
    <scope>NUCLEOTIDE SEQUENCE</scope>
    <source>
        <strain evidence="8">G02</strain>
    </source>
</reference>
<evidence type="ECO:0000256" key="4">
    <source>
        <dbReference type="ARBA" id="ARBA00022759"/>
    </source>
</evidence>
<accession>A0AAW2R0J9</accession>
<dbReference type="Pfam" id="PF17917">
    <property type="entry name" value="RT_RNaseH"/>
    <property type="match status" value="1"/>
</dbReference>
<evidence type="ECO:0000256" key="2">
    <source>
        <dbReference type="ARBA" id="ARBA00022695"/>
    </source>
</evidence>
<comment type="caution">
    <text evidence="8">The sequence shown here is derived from an EMBL/GenBank/DDBJ whole genome shotgun (WGS) entry which is preliminary data.</text>
</comment>
<feature type="domain" description="Reverse transcriptase RNase H-like" evidence="7">
    <location>
        <begin position="5"/>
        <end position="88"/>
    </location>
</feature>
<dbReference type="EMBL" id="JACGWJ010000014">
    <property type="protein sequence ID" value="KAL0373695.1"/>
    <property type="molecule type" value="Genomic_DNA"/>
</dbReference>
<evidence type="ECO:0000256" key="6">
    <source>
        <dbReference type="ARBA" id="ARBA00022918"/>
    </source>
</evidence>